<sequence length="257" mass="29293">MSVFENSVGKDMQRSPSSDIPKNSKPPYSYVALIAMAIQSSPLKRATLNEIYNFIVSKFPYFEQNKKGWQNSIRHNLSLNECFVKVPREGAGERKGNYWTLDPHYEDMFENGNYRRRRRMKRPYRSIGQFSKIMSDIYSVKPTISALPCQPYYSSQWMGSQTTPSYNTCSARINYTNNYSIYSPQGTLNAGNTYNSLVTKDNVPAALPVEGPKVCNENSIRFWDSTASRNIMEEDPYSLNVELSPIAANYGKPFSAP</sequence>
<organism evidence="15 16">
    <name type="scientific">Drosophila lebanonensis</name>
    <name type="common">Fruit fly</name>
    <name type="synonym">Scaptodrosophila lebanonensis</name>
    <dbReference type="NCBI Taxonomy" id="7225"/>
    <lineage>
        <taxon>Eukaryota</taxon>
        <taxon>Metazoa</taxon>
        <taxon>Ecdysozoa</taxon>
        <taxon>Arthropoda</taxon>
        <taxon>Hexapoda</taxon>
        <taxon>Insecta</taxon>
        <taxon>Pterygota</taxon>
        <taxon>Neoptera</taxon>
        <taxon>Endopterygota</taxon>
        <taxon>Diptera</taxon>
        <taxon>Brachycera</taxon>
        <taxon>Muscomorpha</taxon>
        <taxon>Ephydroidea</taxon>
        <taxon>Drosophilidae</taxon>
        <taxon>Scaptodrosophila</taxon>
    </lineage>
</organism>
<dbReference type="RefSeq" id="XP_030384414.1">
    <property type="nucleotide sequence ID" value="XM_030528554.1"/>
</dbReference>
<dbReference type="PANTHER" id="PTHR11829">
    <property type="entry name" value="FORKHEAD BOX PROTEIN"/>
    <property type="match status" value="1"/>
</dbReference>
<dbReference type="GeneID" id="115631719"/>
<dbReference type="Gene3D" id="1.10.10.10">
    <property type="entry name" value="Winged helix-like DNA-binding domain superfamily/Winged helix DNA-binding domain"/>
    <property type="match status" value="1"/>
</dbReference>
<evidence type="ECO:0000256" key="9">
    <source>
        <dbReference type="ARBA" id="ARBA00023163"/>
    </source>
</evidence>
<evidence type="ECO:0000256" key="11">
    <source>
        <dbReference type="ARBA" id="ARBA00034872"/>
    </source>
</evidence>
<evidence type="ECO:0000256" key="1">
    <source>
        <dbReference type="ARBA" id="ARBA00004123"/>
    </source>
</evidence>
<dbReference type="InterPro" id="IPR036388">
    <property type="entry name" value="WH-like_DNA-bd_sf"/>
</dbReference>
<keyword evidence="4" id="KW-0597">Phosphoprotein</keyword>
<dbReference type="InterPro" id="IPR030456">
    <property type="entry name" value="TF_fork_head_CS_2"/>
</dbReference>
<feature type="DNA-binding region" description="Fork-head" evidence="12">
    <location>
        <begin position="25"/>
        <end position="119"/>
    </location>
</feature>
<dbReference type="GO" id="GO:0000978">
    <property type="term" value="F:RNA polymerase II cis-regulatory region sequence-specific DNA binding"/>
    <property type="evidence" value="ECO:0007669"/>
    <property type="project" value="TreeGrafter"/>
</dbReference>
<name>A0A6J2U7V7_DROLE</name>
<evidence type="ECO:0000313" key="16">
    <source>
        <dbReference type="RefSeq" id="XP_030384414.1"/>
    </source>
</evidence>
<dbReference type="SUPFAM" id="SSF46785">
    <property type="entry name" value="Winged helix' DNA-binding domain"/>
    <property type="match status" value="1"/>
</dbReference>
<evidence type="ECO:0000256" key="13">
    <source>
        <dbReference type="SAM" id="MobiDB-lite"/>
    </source>
</evidence>
<keyword evidence="9" id="KW-0804">Transcription</keyword>
<dbReference type="Pfam" id="PF00250">
    <property type="entry name" value="Forkhead"/>
    <property type="match status" value="1"/>
</dbReference>
<feature type="region of interest" description="Disordered" evidence="13">
    <location>
        <begin position="1"/>
        <end position="23"/>
    </location>
</feature>
<evidence type="ECO:0000256" key="10">
    <source>
        <dbReference type="ARBA" id="ARBA00023242"/>
    </source>
</evidence>
<gene>
    <name evidence="16" type="primary">LOC115631719</name>
</gene>
<dbReference type="FunFam" id="1.10.10.10:FF:000016">
    <property type="entry name" value="Forkhead box protein I1"/>
    <property type="match status" value="1"/>
</dbReference>
<evidence type="ECO:0000259" key="14">
    <source>
        <dbReference type="PROSITE" id="PS50039"/>
    </source>
</evidence>
<feature type="domain" description="Fork-head" evidence="14">
    <location>
        <begin position="25"/>
        <end position="119"/>
    </location>
</feature>
<keyword evidence="3" id="KW-1017">Isopeptide bond</keyword>
<keyword evidence="8 12" id="KW-0238">DNA-binding</keyword>
<evidence type="ECO:0000256" key="3">
    <source>
        <dbReference type="ARBA" id="ARBA00022499"/>
    </source>
</evidence>
<keyword evidence="10 12" id="KW-0539">Nucleus</keyword>
<dbReference type="Proteomes" id="UP000504634">
    <property type="component" value="Unplaced"/>
</dbReference>
<evidence type="ECO:0000256" key="12">
    <source>
        <dbReference type="PROSITE-ProRule" id="PRU00089"/>
    </source>
</evidence>
<keyword evidence="2" id="KW-0217">Developmental protein</keyword>
<keyword evidence="5" id="KW-0221">Differentiation</keyword>
<dbReference type="CDD" id="cd20028">
    <property type="entry name" value="FH_FOXL2"/>
    <property type="match status" value="1"/>
</dbReference>
<dbReference type="GO" id="GO:0009653">
    <property type="term" value="P:anatomical structure morphogenesis"/>
    <property type="evidence" value="ECO:0007669"/>
    <property type="project" value="TreeGrafter"/>
</dbReference>
<dbReference type="PRINTS" id="PR00053">
    <property type="entry name" value="FORKHEAD"/>
</dbReference>
<accession>A0A6J2U7V7</accession>
<dbReference type="AlphaFoldDB" id="A0A6J2U7V7"/>
<dbReference type="GO" id="GO:0000981">
    <property type="term" value="F:DNA-binding transcription factor activity, RNA polymerase II-specific"/>
    <property type="evidence" value="ECO:0007669"/>
    <property type="project" value="TreeGrafter"/>
</dbReference>
<evidence type="ECO:0000256" key="6">
    <source>
        <dbReference type="ARBA" id="ARBA00022843"/>
    </source>
</evidence>
<evidence type="ECO:0000313" key="15">
    <source>
        <dbReference type="Proteomes" id="UP000504634"/>
    </source>
</evidence>
<evidence type="ECO:0000256" key="7">
    <source>
        <dbReference type="ARBA" id="ARBA00023015"/>
    </source>
</evidence>
<dbReference type="InterPro" id="IPR018122">
    <property type="entry name" value="TF_fork_head_CS_1"/>
</dbReference>
<comment type="subcellular location">
    <subcellularLocation>
        <location evidence="1 12">Nucleus</location>
    </subcellularLocation>
</comment>
<protein>
    <recommendedName>
        <fullName evidence="11">Forkhead box protein L2</fullName>
    </recommendedName>
</protein>
<dbReference type="PROSITE" id="PS50039">
    <property type="entry name" value="FORK_HEAD_3"/>
    <property type="match status" value="1"/>
</dbReference>
<reference evidence="16" key="1">
    <citation type="submission" date="2025-08" db="UniProtKB">
        <authorList>
            <consortium name="RefSeq"/>
        </authorList>
    </citation>
    <scope>IDENTIFICATION</scope>
    <source>
        <strain evidence="16">11010-0011.00</strain>
        <tissue evidence="16">Whole body</tissue>
    </source>
</reference>
<dbReference type="InterPro" id="IPR047515">
    <property type="entry name" value="FH_FOXL2"/>
</dbReference>
<dbReference type="PANTHER" id="PTHR11829:SF411">
    <property type="entry name" value="FORKHEAD BOX PROTEIN L2"/>
    <property type="match status" value="1"/>
</dbReference>
<keyword evidence="6" id="KW-0832">Ubl conjugation</keyword>
<evidence type="ECO:0000256" key="8">
    <source>
        <dbReference type="ARBA" id="ARBA00023125"/>
    </source>
</evidence>
<evidence type="ECO:0000256" key="2">
    <source>
        <dbReference type="ARBA" id="ARBA00022473"/>
    </source>
</evidence>
<keyword evidence="15" id="KW-1185">Reference proteome</keyword>
<dbReference type="SMART" id="SM00339">
    <property type="entry name" value="FH"/>
    <property type="match status" value="1"/>
</dbReference>
<dbReference type="GO" id="GO:0005634">
    <property type="term" value="C:nucleus"/>
    <property type="evidence" value="ECO:0007669"/>
    <property type="project" value="UniProtKB-SubCell"/>
</dbReference>
<dbReference type="InterPro" id="IPR001766">
    <property type="entry name" value="Fork_head_dom"/>
</dbReference>
<evidence type="ECO:0000256" key="4">
    <source>
        <dbReference type="ARBA" id="ARBA00022553"/>
    </source>
</evidence>
<dbReference type="OrthoDB" id="9926427at2759"/>
<dbReference type="GO" id="GO:0030154">
    <property type="term" value="P:cell differentiation"/>
    <property type="evidence" value="ECO:0007669"/>
    <property type="project" value="UniProtKB-KW"/>
</dbReference>
<keyword evidence="7" id="KW-0805">Transcription regulation</keyword>
<dbReference type="InterPro" id="IPR050211">
    <property type="entry name" value="FOX_domain-containing"/>
</dbReference>
<proteinExistence type="predicted"/>
<dbReference type="PROSITE" id="PS00658">
    <property type="entry name" value="FORK_HEAD_2"/>
    <property type="match status" value="1"/>
</dbReference>
<dbReference type="PROSITE" id="PS00657">
    <property type="entry name" value="FORK_HEAD_1"/>
    <property type="match status" value="1"/>
</dbReference>
<dbReference type="InterPro" id="IPR036390">
    <property type="entry name" value="WH_DNA-bd_sf"/>
</dbReference>
<evidence type="ECO:0000256" key="5">
    <source>
        <dbReference type="ARBA" id="ARBA00022782"/>
    </source>
</evidence>